<feature type="domain" description="PurM-like C-terminal" evidence="4">
    <location>
        <begin position="163"/>
        <end position="323"/>
    </location>
</feature>
<gene>
    <name evidence="2 5" type="primary">thiL</name>
    <name evidence="5" type="ORF">G3570_05060</name>
</gene>
<dbReference type="GO" id="GO:0005524">
    <property type="term" value="F:ATP binding"/>
    <property type="evidence" value="ECO:0007669"/>
    <property type="project" value="UniProtKB-UniRule"/>
</dbReference>
<dbReference type="InterPro" id="IPR036921">
    <property type="entry name" value="PurM-like_N_sf"/>
</dbReference>
<feature type="binding site" evidence="2">
    <location>
        <position position="85"/>
    </location>
    <ligand>
        <name>Mg(2+)</name>
        <dbReference type="ChEBI" id="CHEBI:18420"/>
        <label>3</label>
    </ligand>
</feature>
<keyword evidence="2" id="KW-0067">ATP-binding</keyword>
<dbReference type="Proteomes" id="UP000473278">
    <property type="component" value="Unassembled WGS sequence"/>
</dbReference>
<protein>
    <recommendedName>
        <fullName evidence="2">Thiamine-monophosphate kinase</fullName>
        <shortName evidence="2">TMP kinase</shortName>
        <shortName evidence="2">Thiamine-phosphate kinase</shortName>
        <ecNumber evidence="2">2.7.4.16</ecNumber>
    </recommendedName>
</protein>
<feature type="binding site" evidence="2">
    <location>
        <position position="240"/>
    </location>
    <ligand>
        <name>ATP</name>
        <dbReference type="ChEBI" id="CHEBI:30616"/>
    </ligand>
</feature>
<comment type="miscellaneous">
    <text evidence="2">Reaction mechanism of ThiL seems to utilize a direct, inline transfer of the gamma-phosphate of ATP to TMP rather than a phosphorylated enzyme intermediate.</text>
</comment>
<reference evidence="5 6" key="1">
    <citation type="submission" date="2020-02" db="EMBL/GenBank/DDBJ databases">
        <title>Balneolaceae bacterium YR4-1, complete genome.</title>
        <authorList>
            <person name="Li Y."/>
            <person name="Wu S."/>
        </authorList>
    </citation>
    <scope>NUCLEOTIDE SEQUENCE [LARGE SCALE GENOMIC DNA]</scope>
    <source>
        <strain evidence="5 6">YR4-1</strain>
    </source>
</reference>
<dbReference type="InterPro" id="IPR016188">
    <property type="entry name" value="PurM-like_N"/>
</dbReference>
<feature type="binding site" evidence="2">
    <location>
        <position position="54"/>
    </location>
    <ligand>
        <name>Mg(2+)</name>
        <dbReference type="ChEBI" id="CHEBI:18420"/>
        <label>4</label>
    </ligand>
</feature>
<feature type="binding site" evidence="2">
    <location>
        <position position="339"/>
    </location>
    <ligand>
        <name>substrate</name>
    </ligand>
</feature>
<keyword evidence="2 5" id="KW-0808">Transferase</keyword>
<organism evidence="5 6">
    <name type="scientific">Halalkalibaculum roseum</name>
    <dbReference type="NCBI Taxonomy" id="2709311"/>
    <lineage>
        <taxon>Bacteria</taxon>
        <taxon>Pseudomonadati</taxon>
        <taxon>Balneolota</taxon>
        <taxon>Balneolia</taxon>
        <taxon>Balneolales</taxon>
        <taxon>Balneolaceae</taxon>
        <taxon>Halalkalibaculum</taxon>
    </lineage>
</organism>
<dbReference type="Gene3D" id="3.30.1330.10">
    <property type="entry name" value="PurM-like, N-terminal domain"/>
    <property type="match status" value="1"/>
</dbReference>
<dbReference type="InterPro" id="IPR036676">
    <property type="entry name" value="PurM-like_C_sf"/>
</dbReference>
<evidence type="ECO:0000313" key="5">
    <source>
        <dbReference type="EMBL" id="NGP75987.1"/>
    </source>
</evidence>
<feature type="binding site" evidence="2">
    <location>
        <position position="115"/>
    </location>
    <ligand>
        <name>ATP</name>
        <dbReference type="ChEBI" id="CHEBI:30616"/>
    </ligand>
</feature>
<keyword evidence="2" id="KW-0479">Metal-binding</keyword>
<dbReference type="EMBL" id="JAALLT010000002">
    <property type="protein sequence ID" value="NGP75987.1"/>
    <property type="molecule type" value="Genomic_DNA"/>
</dbReference>
<dbReference type="UniPathway" id="UPA00060">
    <property type="reaction ID" value="UER00142"/>
</dbReference>
<proteinExistence type="inferred from homology"/>
<comment type="catalytic activity">
    <reaction evidence="2">
        <text>thiamine phosphate + ATP = thiamine diphosphate + ADP</text>
        <dbReference type="Rhea" id="RHEA:15913"/>
        <dbReference type="ChEBI" id="CHEBI:30616"/>
        <dbReference type="ChEBI" id="CHEBI:37575"/>
        <dbReference type="ChEBI" id="CHEBI:58937"/>
        <dbReference type="ChEBI" id="CHEBI:456216"/>
        <dbReference type="EC" id="2.7.4.16"/>
    </reaction>
</comment>
<feature type="binding site" evidence="2">
    <location>
        <position position="238"/>
    </location>
    <ligand>
        <name>Mg(2+)</name>
        <dbReference type="ChEBI" id="CHEBI:18420"/>
        <label>3</label>
    </ligand>
</feature>
<feature type="binding site" evidence="2">
    <location>
        <position position="39"/>
    </location>
    <ligand>
        <name>Mg(2+)</name>
        <dbReference type="ChEBI" id="CHEBI:18420"/>
        <label>4</label>
    </ligand>
</feature>
<keyword evidence="2 5" id="KW-0418">Kinase</keyword>
<dbReference type="NCBIfam" id="TIGR01379">
    <property type="entry name" value="thiL"/>
    <property type="match status" value="1"/>
</dbReference>
<dbReference type="Pfam" id="PF00586">
    <property type="entry name" value="AIRS"/>
    <property type="match status" value="1"/>
</dbReference>
<keyword evidence="2" id="KW-0460">Magnesium</keyword>
<dbReference type="InterPro" id="IPR006283">
    <property type="entry name" value="ThiL-like"/>
</dbReference>
<feature type="binding site" evidence="2">
    <location>
        <position position="55"/>
    </location>
    <ligand>
        <name>Mg(2+)</name>
        <dbReference type="ChEBI" id="CHEBI:18420"/>
        <label>1</label>
    </ligand>
</feature>
<comment type="caution">
    <text evidence="5">The sequence shown here is derived from an EMBL/GenBank/DDBJ whole genome shotgun (WGS) entry which is preliminary data.</text>
</comment>
<keyword evidence="1 2" id="KW-0784">Thiamine biosynthesis</keyword>
<dbReference type="PIRSF" id="PIRSF005303">
    <property type="entry name" value="Thiam_monoph_kin"/>
    <property type="match status" value="1"/>
</dbReference>
<dbReference type="Pfam" id="PF02769">
    <property type="entry name" value="AIRS_C"/>
    <property type="match status" value="1"/>
</dbReference>
<dbReference type="Gene3D" id="3.90.650.10">
    <property type="entry name" value="PurM-like C-terminal domain"/>
    <property type="match status" value="1"/>
</dbReference>
<feature type="binding site" evidence="2">
    <location>
        <begin position="132"/>
        <end position="133"/>
    </location>
    <ligand>
        <name>ATP</name>
        <dbReference type="ChEBI" id="CHEBI:30616"/>
    </ligand>
</feature>
<dbReference type="InterPro" id="IPR010918">
    <property type="entry name" value="PurM-like_C_dom"/>
</dbReference>
<dbReference type="GO" id="GO:0009030">
    <property type="term" value="F:thiamine-phosphate kinase activity"/>
    <property type="evidence" value="ECO:0007669"/>
    <property type="project" value="UniProtKB-UniRule"/>
</dbReference>
<comment type="pathway">
    <text evidence="2">Cofactor biosynthesis; thiamine diphosphate biosynthesis; thiamine diphosphate from thiamine phosphate: step 1/1.</text>
</comment>
<sequence>MDQNNFRTIQSLGRKELINELMENSTVQKDTVINGVGDDAAVLACREGAYSLLSSETFMEGVDFDLTYTPLNHLGYKVASSAISDIYAMKGKPDSLLVNMALPNKLSVDMVKEIYKGIYSCGAEHDFQVVGGDLTASHQILSMSITCQGTVGEEEIVYRRGAQEGDAVCVTGDLGGAIAGLRILLREKEYWQDSQQQQFQPDLEDYEYVVQRQLVPFAQKKFIDTLEELKMLPSSMIDLTQGLVSELSNITDASDTGAMIYQAALPIALETRQVADEMKEDVDKYALYGGEDLEMLFTLKKEQVEQLADTFSNFTVIGKITSEYDAPVMQTGEGELVSFTEDN</sequence>
<feature type="binding site" evidence="2">
    <location>
        <position position="63"/>
    </location>
    <ligand>
        <name>substrate</name>
    </ligand>
</feature>
<keyword evidence="6" id="KW-1185">Reference proteome</keyword>
<dbReference type="GO" id="GO:0009228">
    <property type="term" value="P:thiamine biosynthetic process"/>
    <property type="evidence" value="ECO:0007669"/>
    <property type="project" value="UniProtKB-KW"/>
</dbReference>
<dbReference type="PANTHER" id="PTHR30270">
    <property type="entry name" value="THIAMINE-MONOPHOSPHATE KINASE"/>
    <property type="match status" value="1"/>
</dbReference>
<evidence type="ECO:0000259" key="4">
    <source>
        <dbReference type="Pfam" id="PF02769"/>
    </source>
</evidence>
<dbReference type="HAMAP" id="MF_02128">
    <property type="entry name" value="TMP_kinase"/>
    <property type="match status" value="1"/>
</dbReference>
<dbReference type="GO" id="GO:0009229">
    <property type="term" value="P:thiamine diphosphate biosynthetic process"/>
    <property type="evidence" value="ECO:0007669"/>
    <property type="project" value="UniProtKB-UniRule"/>
</dbReference>
<dbReference type="SUPFAM" id="SSF56042">
    <property type="entry name" value="PurM C-terminal domain-like"/>
    <property type="match status" value="1"/>
</dbReference>
<dbReference type="SUPFAM" id="SSF55326">
    <property type="entry name" value="PurM N-terminal domain-like"/>
    <property type="match status" value="1"/>
</dbReference>
<dbReference type="GO" id="GO:0000287">
    <property type="term" value="F:magnesium ion binding"/>
    <property type="evidence" value="ECO:0007669"/>
    <property type="project" value="UniProtKB-UniRule"/>
</dbReference>
<accession>A0A6M1SZL6</accession>
<name>A0A6M1SZL6_9BACT</name>
<dbReference type="AlphaFoldDB" id="A0A6M1SZL6"/>
<feature type="binding site" evidence="2">
    <location>
        <position position="39"/>
    </location>
    <ligand>
        <name>Mg(2+)</name>
        <dbReference type="ChEBI" id="CHEBI:18420"/>
        <label>3</label>
    </ligand>
</feature>
<comment type="function">
    <text evidence="2">Catalyzes the ATP-dependent phosphorylation of thiamine-monophosphate (TMP) to form thiamine-pyrophosphate (TPP), the active form of vitamin B1.</text>
</comment>
<feature type="domain" description="PurM-like N-terminal" evidence="3">
    <location>
        <begin position="37"/>
        <end position="151"/>
    </location>
</feature>
<comment type="caution">
    <text evidence="2">Lacks conserved residue(s) required for the propagation of feature annotation.</text>
</comment>
<evidence type="ECO:0000256" key="2">
    <source>
        <dbReference type="HAMAP-Rule" id="MF_02128"/>
    </source>
</evidence>
<comment type="similarity">
    <text evidence="2">Belongs to the thiamine-monophosphate kinase family.</text>
</comment>
<feature type="binding site" evidence="2">
    <location>
        <position position="85"/>
    </location>
    <ligand>
        <name>Mg(2+)</name>
        <dbReference type="ChEBI" id="CHEBI:18420"/>
        <label>2</label>
    </ligand>
</feature>
<feature type="binding site" evidence="2">
    <location>
        <position position="291"/>
    </location>
    <ligand>
        <name>substrate</name>
    </ligand>
</feature>
<evidence type="ECO:0000313" key="6">
    <source>
        <dbReference type="Proteomes" id="UP000473278"/>
    </source>
</evidence>
<feature type="binding site" evidence="2">
    <location>
        <position position="159"/>
    </location>
    <ligand>
        <name>ATP</name>
        <dbReference type="ChEBI" id="CHEBI:30616"/>
    </ligand>
</feature>
<dbReference type="PANTHER" id="PTHR30270:SF0">
    <property type="entry name" value="THIAMINE-MONOPHOSPHATE KINASE"/>
    <property type="match status" value="1"/>
</dbReference>
<evidence type="ECO:0000259" key="3">
    <source>
        <dbReference type="Pfam" id="PF00586"/>
    </source>
</evidence>
<feature type="binding site" evidence="2">
    <location>
        <position position="133"/>
    </location>
    <ligand>
        <name>Mg(2+)</name>
        <dbReference type="ChEBI" id="CHEBI:18420"/>
        <label>1</label>
    </ligand>
</feature>
<dbReference type="CDD" id="cd02194">
    <property type="entry name" value="ThiL"/>
    <property type="match status" value="1"/>
</dbReference>
<evidence type="ECO:0000256" key="1">
    <source>
        <dbReference type="ARBA" id="ARBA00022977"/>
    </source>
</evidence>
<feature type="binding site" evidence="2">
    <location>
        <position position="85"/>
    </location>
    <ligand>
        <name>Mg(2+)</name>
        <dbReference type="ChEBI" id="CHEBI:18420"/>
        <label>4</label>
    </ligand>
</feature>
<keyword evidence="2" id="KW-0547">Nucleotide-binding</keyword>
<dbReference type="EC" id="2.7.4.16" evidence="2"/>
<dbReference type="RefSeq" id="WP_165139946.1">
    <property type="nucleotide sequence ID" value="NZ_JAALLT010000002.1"/>
</dbReference>